<reference evidence="5" key="1">
    <citation type="submission" date="2022-05" db="EMBL/GenBank/DDBJ databases">
        <title>Schlegelella sp. nov., isolated from mangrove soil.</title>
        <authorList>
            <person name="Liu Y."/>
            <person name="Ge X."/>
            <person name="Liu W."/>
        </authorList>
    </citation>
    <scope>NUCLEOTIDE SEQUENCE</scope>
    <source>
        <strain evidence="5">S2-27</strain>
    </source>
</reference>
<dbReference type="EMBL" id="JAMKFE010000010">
    <property type="protein sequence ID" value="MCM5681210.1"/>
    <property type="molecule type" value="Genomic_DNA"/>
</dbReference>
<dbReference type="RefSeq" id="WP_251779689.1">
    <property type="nucleotide sequence ID" value="NZ_JAMKFE010000010.1"/>
</dbReference>
<evidence type="ECO:0000313" key="6">
    <source>
        <dbReference type="Proteomes" id="UP001165541"/>
    </source>
</evidence>
<proteinExistence type="predicted"/>
<keyword evidence="3 4" id="KW-0472">Membrane</keyword>
<accession>A0ABT0YR45</accession>
<feature type="transmembrane region" description="Helical" evidence="4">
    <location>
        <begin position="154"/>
        <end position="172"/>
    </location>
</feature>
<dbReference type="InterPro" id="IPR052528">
    <property type="entry name" value="Sugar_transport-like"/>
</dbReference>
<sequence length="501" mass="54321">MRLRPDENVSLTDLARGQHALVRDAAWASLTGSLYGGVILVGFALALGAGPFHIGLLAAIPLIAQAVQLPAIALVERIRQRRKIAVLVITGARVLILSLACLPFLTDTPTQLTWLVVAQFTIAALGSVGACSLNSWLHQLLPREGLGAFFAKRLFWATAVACVGTLAAGQLVDHWPFEPKVQAYSVSFAAAAVAGFVSSWYLTRVPEPQMHVPSHGSMLARLRLPFSDGNFRNFLFFMASWNVASNFAAPFLTVYLMRHLGYPLGTVTTLWVTSQVANALTLYLWGRLSDRLSNKAVLSVAMPAWFACVLAIVFTAEPQQHTFTLPLLYLLHLVMGTASGGIGLANGNIGLKLAPQGQGTAYLAAISLTGSLAGGLAPLVAGGLAQWLETAQLSIVVQWALQRPLHELSVFTFTHYEFLFVISAAMGLYVLHRLSRVQEGPEVSERVVVQQFALEAMRSVNNLSSVGGMLGNLMSFGRLFDRRLYPRAEYREEVRPSEGRA</sequence>
<evidence type="ECO:0000313" key="5">
    <source>
        <dbReference type="EMBL" id="MCM5681210.1"/>
    </source>
</evidence>
<name>A0ABT0YR45_9BURK</name>
<evidence type="ECO:0000256" key="1">
    <source>
        <dbReference type="ARBA" id="ARBA00022692"/>
    </source>
</evidence>
<feature type="transmembrane region" description="Helical" evidence="4">
    <location>
        <begin position="52"/>
        <end position="72"/>
    </location>
</feature>
<feature type="transmembrane region" description="Helical" evidence="4">
    <location>
        <begin position="25"/>
        <end position="46"/>
    </location>
</feature>
<feature type="transmembrane region" description="Helical" evidence="4">
    <location>
        <begin position="184"/>
        <end position="202"/>
    </location>
</feature>
<keyword evidence="1 4" id="KW-0812">Transmembrane</keyword>
<keyword evidence="6" id="KW-1185">Reference proteome</keyword>
<dbReference type="PANTHER" id="PTHR23526">
    <property type="entry name" value="INTEGRAL MEMBRANE TRANSPORT PROTEIN-RELATED"/>
    <property type="match status" value="1"/>
</dbReference>
<feature type="transmembrane region" description="Helical" evidence="4">
    <location>
        <begin position="297"/>
        <end position="316"/>
    </location>
</feature>
<feature type="transmembrane region" description="Helical" evidence="4">
    <location>
        <begin position="112"/>
        <end position="133"/>
    </location>
</feature>
<dbReference type="CDD" id="cd06174">
    <property type="entry name" value="MFS"/>
    <property type="match status" value="1"/>
</dbReference>
<dbReference type="Pfam" id="PF07690">
    <property type="entry name" value="MFS_1"/>
    <property type="match status" value="1"/>
</dbReference>
<evidence type="ECO:0000256" key="2">
    <source>
        <dbReference type="ARBA" id="ARBA00022989"/>
    </source>
</evidence>
<keyword evidence="2 4" id="KW-1133">Transmembrane helix</keyword>
<evidence type="ECO:0000256" key="4">
    <source>
        <dbReference type="SAM" id="Phobius"/>
    </source>
</evidence>
<protein>
    <submittedName>
        <fullName evidence="5">MFS transporter</fullName>
    </submittedName>
</protein>
<dbReference type="SUPFAM" id="SSF103473">
    <property type="entry name" value="MFS general substrate transporter"/>
    <property type="match status" value="1"/>
</dbReference>
<feature type="transmembrane region" description="Helical" evidence="4">
    <location>
        <begin position="262"/>
        <end position="285"/>
    </location>
</feature>
<feature type="transmembrane region" description="Helical" evidence="4">
    <location>
        <begin position="234"/>
        <end position="256"/>
    </location>
</feature>
<feature type="transmembrane region" description="Helical" evidence="4">
    <location>
        <begin position="361"/>
        <end position="388"/>
    </location>
</feature>
<feature type="transmembrane region" description="Helical" evidence="4">
    <location>
        <begin position="84"/>
        <end position="106"/>
    </location>
</feature>
<feature type="transmembrane region" description="Helical" evidence="4">
    <location>
        <begin position="408"/>
        <end position="431"/>
    </location>
</feature>
<organism evidence="5 6">
    <name type="scientific">Caldimonas mangrovi</name>
    <dbReference type="NCBI Taxonomy" id="2944811"/>
    <lineage>
        <taxon>Bacteria</taxon>
        <taxon>Pseudomonadati</taxon>
        <taxon>Pseudomonadota</taxon>
        <taxon>Betaproteobacteria</taxon>
        <taxon>Burkholderiales</taxon>
        <taxon>Sphaerotilaceae</taxon>
        <taxon>Caldimonas</taxon>
    </lineage>
</organism>
<dbReference type="InterPro" id="IPR036259">
    <property type="entry name" value="MFS_trans_sf"/>
</dbReference>
<dbReference type="PANTHER" id="PTHR23526:SF2">
    <property type="entry name" value="MAJOR FACILITATOR SUPERFAMILY (MFS) PROFILE DOMAIN-CONTAINING PROTEIN"/>
    <property type="match status" value="1"/>
</dbReference>
<dbReference type="InterPro" id="IPR011701">
    <property type="entry name" value="MFS"/>
</dbReference>
<dbReference type="Gene3D" id="1.20.1250.20">
    <property type="entry name" value="MFS general substrate transporter like domains"/>
    <property type="match status" value="2"/>
</dbReference>
<dbReference type="Proteomes" id="UP001165541">
    <property type="component" value="Unassembled WGS sequence"/>
</dbReference>
<feature type="transmembrane region" description="Helical" evidence="4">
    <location>
        <begin position="328"/>
        <end position="349"/>
    </location>
</feature>
<gene>
    <name evidence="5" type="ORF">M8A51_16910</name>
</gene>
<comment type="caution">
    <text evidence="5">The sequence shown here is derived from an EMBL/GenBank/DDBJ whole genome shotgun (WGS) entry which is preliminary data.</text>
</comment>
<evidence type="ECO:0000256" key="3">
    <source>
        <dbReference type="ARBA" id="ARBA00023136"/>
    </source>
</evidence>